<evidence type="ECO:0000313" key="2">
    <source>
        <dbReference type="Proteomes" id="UP000479710"/>
    </source>
</evidence>
<gene>
    <name evidence="1" type="ORF">E2562_032630</name>
</gene>
<dbReference type="EMBL" id="SPHZ02000007">
    <property type="protein sequence ID" value="KAF0909232.1"/>
    <property type="molecule type" value="Genomic_DNA"/>
</dbReference>
<keyword evidence="2" id="KW-1185">Reference proteome</keyword>
<organism evidence="1 2">
    <name type="scientific">Oryza meyeriana var. granulata</name>
    <dbReference type="NCBI Taxonomy" id="110450"/>
    <lineage>
        <taxon>Eukaryota</taxon>
        <taxon>Viridiplantae</taxon>
        <taxon>Streptophyta</taxon>
        <taxon>Embryophyta</taxon>
        <taxon>Tracheophyta</taxon>
        <taxon>Spermatophyta</taxon>
        <taxon>Magnoliopsida</taxon>
        <taxon>Liliopsida</taxon>
        <taxon>Poales</taxon>
        <taxon>Poaceae</taxon>
        <taxon>BOP clade</taxon>
        <taxon>Oryzoideae</taxon>
        <taxon>Oryzeae</taxon>
        <taxon>Oryzinae</taxon>
        <taxon>Oryza</taxon>
        <taxon>Oryza meyeriana</taxon>
    </lineage>
</organism>
<proteinExistence type="predicted"/>
<name>A0A6G1DAB3_9ORYZ</name>
<dbReference type="Proteomes" id="UP000479710">
    <property type="component" value="Unassembled WGS sequence"/>
</dbReference>
<reference evidence="1 2" key="1">
    <citation type="submission" date="2019-11" db="EMBL/GenBank/DDBJ databases">
        <title>Whole genome sequence of Oryza granulata.</title>
        <authorList>
            <person name="Li W."/>
        </authorList>
    </citation>
    <scope>NUCLEOTIDE SEQUENCE [LARGE SCALE GENOMIC DNA]</scope>
    <source>
        <strain evidence="2">cv. Menghai</strain>
        <tissue evidence="1">Leaf</tissue>
    </source>
</reference>
<dbReference type="AlphaFoldDB" id="A0A6G1DAB3"/>
<sequence>MIDGAVNGLYKRPVQLWRSTDCGNHGTQAVKLYFNVGLSCYLAMVNGAINALNSSGIFASGQPISLQFAAKKQQDD</sequence>
<evidence type="ECO:0000313" key="1">
    <source>
        <dbReference type="EMBL" id="KAF0909232.1"/>
    </source>
</evidence>
<protein>
    <submittedName>
        <fullName evidence="1">Uncharacterized protein</fullName>
    </submittedName>
</protein>
<comment type="caution">
    <text evidence="1">The sequence shown here is derived from an EMBL/GenBank/DDBJ whole genome shotgun (WGS) entry which is preliminary data.</text>
</comment>
<accession>A0A6G1DAB3</accession>